<evidence type="ECO:0000256" key="10">
    <source>
        <dbReference type="ARBA" id="ARBA00023136"/>
    </source>
</evidence>
<dbReference type="Gene3D" id="1.10.287.130">
    <property type="match status" value="1"/>
</dbReference>
<reference evidence="18" key="1">
    <citation type="journal article" date="2013" name="ISME J.">
        <title>A small predatory core genome in the divergent marine Bacteriovorax marinus SJ and the terrestrial Bdellovibrio bacteriovorus.</title>
        <authorList>
            <person name="Crossman L.C."/>
            <person name="Chen H."/>
            <person name="Cerdeno-Tarraga A.M."/>
            <person name="Brooks K."/>
            <person name="Quail M.A."/>
            <person name="Pineiro S.A."/>
            <person name="Hobley L."/>
            <person name="Sockett R.E."/>
            <person name="Bentley S.D."/>
            <person name="Parkhill J."/>
            <person name="Williams H.N."/>
            <person name="Stine O.C."/>
        </authorList>
    </citation>
    <scope>NUCLEOTIDE SEQUENCE [LARGE SCALE GENOMIC DNA]</scope>
    <source>
        <strain evidence="18">ATCC BAA-682 / DSM 15412 / SJ</strain>
    </source>
</reference>
<evidence type="ECO:0000256" key="4">
    <source>
        <dbReference type="ARBA" id="ARBA00022475"/>
    </source>
</evidence>
<feature type="transmembrane region" description="Helical" evidence="13">
    <location>
        <begin position="161"/>
        <end position="179"/>
    </location>
</feature>
<dbReference type="Pfam" id="PF03924">
    <property type="entry name" value="CHASE"/>
    <property type="match status" value="1"/>
</dbReference>
<dbReference type="Gene3D" id="3.30.565.10">
    <property type="entry name" value="Histidine kinase-like ATPase, C-terminal domain"/>
    <property type="match status" value="1"/>
</dbReference>
<feature type="modified residue" description="4-aspartylphosphate" evidence="11">
    <location>
        <position position="867"/>
    </location>
</feature>
<dbReference type="SMART" id="SM00448">
    <property type="entry name" value="REC"/>
    <property type="match status" value="1"/>
</dbReference>
<evidence type="ECO:0000256" key="6">
    <source>
        <dbReference type="ARBA" id="ARBA00022679"/>
    </source>
</evidence>
<dbReference type="GO" id="GO:0005886">
    <property type="term" value="C:plasma membrane"/>
    <property type="evidence" value="ECO:0007669"/>
    <property type="project" value="UniProtKB-SubCell"/>
</dbReference>
<keyword evidence="6" id="KW-0808">Transferase</keyword>
<keyword evidence="18" id="KW-1185">Reference proteome</keyword>
<dbReference type="PROSITE" id="PS50839">
    <property type="entry name" value="CHASE"/>
    <property type="match status" value="1"/>
</dbReference>
<evidence type="ECO:0000256" key="13">
    <source>
        <dbReference type="SAM" id="Phobius"/>
    </source>
</evidence>
<dbReference type="InterPro" id="IPR003594">
    <property type="entry name" value="HATPase_dom"/>
</dbReference>
<feature type="domain" description="Histidine kinase" evidence="14">
    <location>
        <begin position="571"/>
        <end position="791"/>
    </location>
</feature>
<dbReference type="InterPro" id="IPR042240">
    <property type="entry name" value="CHASE_sf"/>
</dbReference>
<dbReference type="RefSeq" id="WP_014243573.1">
    <property type="nucleotide sequence ID" value="NC_016620.1"/>
</dbReference>
<dbReference type="InterPro" id="IPR036890">
    <property type="entry name" value="HATPase_C_sf"/>
</dbReference>
<dbReference type="Pfam" id="PF02518">
    <property type="entry name" value="HATPase_c"/>
    <property type="match status" value="1"/>
</dbReference>
<evidence type="ECO:0000256" key="5">
    <source>
        <dbReference type="ARBA" id="ARBA00022553"/>
    </source>
</evidence>
<evidence type="ECO:0000259" key="14">
    <source>
        <dbReference type="PROSITE" id="PS50109"/>
    </source>
</evidence>
<dbReference type="OrthoDB" id="5287897at2"/>
<keyword evidence="9 13" id="KW-1133">Transmembrane helix</keyword>
<dbReference type="Gene3D" id="3.30.450.350">
    <property type="entry name" value="CHASE domain"/>
    <property type="match status" value="1"/>
</dbReference>
<dbReference type="InterPro" id="IPR006189">
    <property type="entry name" value="CHASE_dom"/>
</dbReference>
<evidence type="ECO:0000313" key="18">
    <source>
        <dbReference type="Proteomes" id="UP000008963"/>
    </source>
</evidence>
<keyword evidence="8 17" id="KW-0418">Kinase</keyword>
<evidence type="ECO:0000256" key="2">
    <source>
        <dbReference type="ARBA" id="ARBA00004651"/>
    </source>
</evidence>
<dbReference type="PRINTS" id="PR00344">
    <property type="entry name" value="BCTRLSENSOR"/>
</dbReference>
<dbReference type="CDD" id="cd17546">
    <property type="entry name" value="REC_hyHK_CKI1_RcsC-like"/>
    <property type="match status" value="1"/>
</dbReference>
<dbReference type="InterPro" id="IPR036097">
    <property type="entry name" value="HisK_dim/P_sf"/>
</dbReference>
<evidence type="ECO:0000256" key="12">
    <source>
        <dbReference type="SAM" id="Coils"/>
    </source>
</evidence>
<dbReference type="SMART" id="SM00387">
    <property type="entry name" value="HATPase_c"/>
    <property type="match status" value="1"/>
</dbReference>
<dbReference type="SMART" id="SM00388">
    <property type="entry name" value="HisKA"/>
    <property type="match status" value="1"/>
</dbReference>
<evidence type="ECO:0000259" key="15">
    <source>
        <dbReference type="PROSITE" id="PS50110"/>
    </source>
</evidence>
<dbReference type="HOGENOM" id="CLU_000445_114_62_7"/>
<keyword evidence="4" id="KW-1003">Cell membrane</keyword>
<sequence>MKIKYLISILFSALAYFIAARFSLLLAIPPGFASAVWPPAGIALACLFYFRESAVVGILLGSFLANFWPHISVEDFSLVQRPFITAFVIAVGASLQSLIVYRAVLYFDNSNLKLDTKESILKFQFITGPIGSLISSSIGVSTLFFSGIITSQSFLFSWFNWWVGDAIGALVFTPLFLTFIRKGNTLWKSRILSFSIPIILLFSLIVFFFLNAREWEKSRLENNFISRFNTFTTMFRNYIYYYEDTINSTQSFFESSEFVEEESFEKFTSNIIRNKSGIRAISWNKVVAKEDLESFIDMKRKSGHESFRVTEKDSDNRIIPARSRDEHVIVSYIYPFEENKLAHGLDISYSPKRVETLVKANKLRDTFITADITLVQDRNELYPKGFLTLTPVYKKYGLNEVDGYVVGVFNYKKMIDEIFKELDTSGLELYLADQTYNIIYSNVDRLHTSKYPEINSNSVMQVNGDFTKEYNLKFKNRSWKLIINQTGNDNTTHQTWYAWYVLAGGLFVLSIISSFLLIVTGKENRLKLVTKKLEESENDLKLANEELEAKVRERTKKLIHANEVKSNFLANMSHEIRTPLNGILGISSLLYERMEKKENIEYLNIIKRSSEDLLQIINDILDFSKIESDGIELESLPFDLHKELEDIKNLMISSSTSQNKIEIFWDNDLTKVYTSDRLRIRQILINLIGNANKFTTNGKIEITVKELSSSQEISNLQIIVKDNGIGIPATSQSNIFKSFTQADISTTRRFGGTGLGLSISKALAEIFGGDITFESEEGKGTTFTFSISLTKATDSEIENNFNASTATLEVSERAKSISVLIAEDNKINQIVITKMLSKVGIEAELVENGLEVLEAVERKKYDLILMDCHMPEMDGLEATRKIIEKYKQDAPIIVAVSASAMKDEIQTSYDAGMRDFISKPVKVNDFIRVLNKFFKD</sequence>
<dbReference type="Gene3D" id="3.40.50.2300">
    <property type="match status" value="1"/>
</dbReference>
<keyword evidence="10 13" id="KW-0472">Membrane</keyword>
<evidence type="ECO:0000256" key="7">
    <source>
        <dbReference type="ARBA" id="ARBA00022692"/>
    </source>
</evidence>
<dbReference type="eggNOG" id="COG2205">
    <property type="taxonomic scope" value="Bacteria"/>
</dbReference>
<evidence type="ECO:0000256" key="9">
    <source>
        <dbReference type="ARBA" id="ARBA00022989"/>
    </source>
</evidence>
<dbReference type="SUPFAM" id="SSF55874">
    <property type="entry name" value="ATPase domain of HSP90 chaperone/DNA topoisomerase II/histidine kinase"/>
    <property type="match status" value="1"/>
</dbReference>
<dbReference type="InterPro" id="IPR011006">
    <property type="entry name" value="CheY-like_superfamily"/>
</dbReference>
<dbReference type="STRING" id="862908.BMS_0897"/>
<dbReference type="PANTHER" id="PTHR43047">
    <property type="entry name" value="TWO-COMPONENT HISTIDINE PROTEIN KINASE"/>
    <property type="match status" value="1"/>
</dbReference>
<dbReference type="SUPFAM" id="SSF52172">
    <property type="entry name" value="CheY-like"/>
    <property type="match status" value="1"/>
</dbReference>
<evidence type="ECO:0000256" key="3">
    <source>
        <dbReference type="ARBA" id="ARBA00012438"/>
    </source>
</evidence>
<dbReference type="FunFam" id="3.30.565.10:FF:000010">
    <property type="entry name" value="Sensor histidine kinase RcsC"/>
    <property type="match status" value="1"/>
</dbReference>
<feature type="transmembrane region" description="Helical" evidence="13">
    <location>
        <begin position="191"/>
        <end position="210"/>
    </location>
</feature>
<comment type="subcellular location">
    <subcellularLocation>
        <location evidence="2">Cell membrane</location>
        <topology evidence="2">Multi-pass membrane protein</topology>
    </subcellularLocation>
</comment>
<evidence type="ECO:0000256" key="1">
    <source>
        <dbReference type="ARBA" id="ARBA00000085"/>
    </source>
</evidence>
<evidence type="ECO:0000256" key="8">
    <source>
        <dbReference type="ARBA" id="ARBA00022777"/>
    </source>
</evidence>
<dbReference type="EC" id="2.7.13.3" evidence="3"/>
<dbReference type="CDD" id="cd00082">
    <property type="entry name" value="HisKA"/>
    <property type="match status" value="1"/>
</dbReference>
<dbReference type="KEGG" id="bmx:BMS_0897"/>
<protein>
    <recommendedName>
        <fullName evidence="3">histidine kinase</fullName>
        <ecNumber evidence="3">2.7.13.3</ecNumber>
    </recommendedName>
</protein>
<dbReference type="CDD" id="cd16922">
    <property type="entry name" value="HATPase_EvgS-ArcB-TorS-like"/>
    <property type="match status" value="1"/>
</dbReference>
<name>E1WX87_HALMS</name>
<feature type="transmembrane region" description="Helical" evidence="13">
    <location>
        <begin position="83"/>
        <end position="104"/>
    </location>
</feature>
<dbReference type="SMART" id="SM01079">
    <property type="entry name" value="CHASE"/>
    <property type="match status" value="1"/>
</dbReference>
<comment type="catalytic activity">
    <reaction evidence="1">
        <text>ATP + protein L-histidine = ADP + protein N-phospho-L-histidine.</text>
        <dbReference type="EC" id="2.7.13.3"/>
    </reaction>
</comment>
<dbReference type="InterPro" id="IPR005467">
    <property type="entry name" value="His_kinase_dom"/>
</dbReference>
<evidence type="ECO:0000313" key="17">
    <source>
        <dbReference type="EMBL" id="CBW25788.1"/>
    </source>
</evidence>
<feature type="domain" description="CHASE" evidence="16">
    <location>
        <begin position="255"/>
        <end position="482"/>
    </location>
</feature>
<accession>E1WX87</accession>
<keyword evidence="12" id="KW-0175">Coiled coil</keyword>
<feature type="domain" description="Response regulatory" evidence="15">
    <location>
        <begin position="818"/>
        <end position="934"/>
    </location>
</feature>
<dbReference type="eggNOG" id="COG0784">
    <property type="taxonomic scope" value="Bacteria"/>
</dbReference>
<dbReference type="PATRIC" id="fig|862908.3.peg.855"/>
<dbReference type="eggNOG" id="COG3447">
    <property type="taxonomic scope" value="Bacteria"/>
</dbReference>
<feature type="transmembrane region" description="Helical" evidence="13">
    <location>
        <begin position="40"/>
        <end position="63"/>
    </location>
</feature>
<dbReference type="SUPFAM" id="SSF47384">
    <property type="entry name" value="Homodimeric domain of signal transducing histidine kinase"/>
    <property type="match status" value="1"/>
</dbReference>
<dbReference type="EMBL" id="FQ312005">
    <property type="protein sequence ID" value="CBW25788.1"/>
    <property type="molecule type" value="Genomic_DNA"/>
</dbReference>
<dbReference type="InterPro" id="IPR001789">
    <property type="entry name" value="Sig_transdc_resp-reg_receiver"/>
</dbReference>
<keyword evidence="5 11" id="KW-0597">Phosphoprotein</keyword>
<dbReference type="InterPro" id="IPR003661">
    <property type="entry name" value="HisK_dim/P_dom"/>
</dbReference>
<keyword evidence="7 13" id="KW-0812">Transmembrane</keyword>
<dbReference type="Pfam" id="PF00072">
    <property type="entry name" value="Response_reg"/>
    <property type="match status" value="1"/>
</dbReference>
<evidence type="ECO:0000259" key="16">
    <source>
        <dbReference type="PROSITE" id="PS50839"/>
    </source>
</evidence>
<proteinExistence type="predicted"/>
<dbReference type="Pfam" id="PF00512">
    <property type="entry name" value="HisKA"/>
    <property type="match status" value="1"/>
</dbReference>
<feature type="transmembrane region" description="Helical" evidence="13">
    <location>
        <begin position="125"/>
        <end position="149"/>
    </location>
</feature>
<dbReference type="PROSITE" id="PS50110">
    <property type="entry name" value="RESPONSE_REGULATORY"/>
    <property type="match status" value="1"/>
</dbReference>
<feature type="coiled-coil region" evidence="12">
    <location>
        <begin position="519"/>
        <end position="557"/>
    </location>
</feature>
<dbReference type="Proteomes" id="UP000008963">
    <property type="component" value="Chromosome"/>
</dbReference>
<feature type="transmembrane region" description="Helical" evidence="13">
    <location>
        <begin position="496"/>
        <end position="519"/>
    </location>
</feature>
<dbReference type="AlphaFoldDB" id="E1WX87"/>
<dbReference type="InterPro" id="IPR004358">
    <property type="entry name" value="Sig_transdc_His_kin-like_C"/>
</dbReference>
<dbReference type="Pfam" id="PF05231">
    <property type="entry name" value="MASE1"/>
    <property type="match status" value="1"/>
</dbReference>
<dbReference type="PROSITE" id="PS50109">
    <property type="entry name" value="HIS_KIN"/>
    <property type="match status" value="1"/>
</dbReference>
<feature type="transmembrane region" description="Helical" evidence="13">
    <location>
        <begin position="6"/>
        <end position="28"/>
    </location>
</feature>
<dbReference type="GO" id="GO:0000155">
    <property type="term" value="F:phosphorelay sensor kinase activity"/>
    <property type="evidence" value="ECO:0007669"/>
    <property type="project" value="InterPro"/>
</dbReference>
<gene>
    <name evidence="17" type="ordered locus">BMS_0897</name>
</gene>
<dbReference type="eggNOG" id="COG3614">
    <property type="taxonomic scope" value="Bacteria"/>
</dbReference>
<organism evidence="17 18">
    <name type="scientific">Halobacteriovorax marinus (strain ATCC BAA-682 / DSM 15412 / SJ)</name>
    <name type="common">Bacteriovorax marinus</name>
    <dbReference type="NCBI Taxonomy" id="862908"/>
    <lineage>
        <taxon>Bacteria</taxon>
        <taxon>Pseudomonadati</taxon>
        <taxon>Bdellovibrionota</taxon>
        <taxon>Bacteriovoracia</taxon>
        <taxon>Bacteriovoracales</taxon>
        <taxon>Halobacteriovoraceae</taxon>
        <taxon>Halobacteriovorax</taxon>
    </lineage>
</organism>
<dbReference type="InterPro" id="IPR007895">
    <property type="entry name" value="MASE1"/>
</dbReference>
<evidence type="ECO:0000256" key="11">
    <source>
        <dbReference type="PROSITE-ProRule" id="PRU00169"/>
    </source>
</evidence>